<evidence type="ECO:0000256" key="4">
    <source>
        <dbReference type="ARBA" id="ARBA00008236"/>
    </source>
</evidence>
<protein>
    <submittedName>
        <fullName evidence="10">Aminopeptidase</fullName>
    </submittedName>
</protein>
<dbReference type="SUPFAM" id="SSF144052">
    <property type="entry name" value="Thermophilic metalloprotease-like"/>
    <property type="match status" value="1"/>
</dbReference>
<evidence type="ECO:0000256" key="3">
    <source>
        <dbReference type="ARBA" id="ARBA00001947"/>
    </source>
</evidence>
<dbReference type="Gene3D" id="3.40.1830.10">
    <property type="entry name" value="Thermophilic metalloprotease (M29)"/>
    <property type="match status" value="1"/>
</dbReference>
<sequence length="409" mass="45017">MSDIRQNYARLVLTRGVSLQPGQILVIDAPVWTSGFVRLLTEEAFRLGARDVVTHYADPDADRLRLQYADEETLCDIPRWQVESQTLYGEKNACFLRLDSGDPDGMAGVDPARLSLWKKAVSAPLEGLRLKKMSNDLAWSGVPVPNCRWAKKVFPQMGEAEALEALWQAVYRCCYVSGESAEAGWDAHVEEMQRNVRKINALGVRSLHFQNGKGTDLTLELCDGAVFAGGICHCPEPDGIVFAPNIPTEEILTTPHRDKVNGVVYNTLPLVYGGSVIDDFCLTFRDGEVVDWRCGQGAEVLAGILDTDGGTRRLGEVALVPFDSPINQLGVLFYDTLFDENASCHLALGAGYVDVIPGGDRSKEALIARGLNTSMLHVDFMFGSRDMRCTARDAVGREVEIFRDGLFVI</sequence>
<evidence type="ECO:0000256" key="7">
    <source>
        <dbReference type="ARBA" id="ARBA00022723"/>
    </source>
</evidence>
<dbReference type="PRINTS" id="PR00919">
    <property type="entry name" value="THERMOPTASE"/>
</dbReference>
<name>A0A923IF35_9FIRM</name>
<dbReference type="GO" id="GO:0006508">
    <property type="term" value="P:proteolysis"/>
    <property type="evidence" value="ECO:0007669"/>
    <property type="project" value="UniProtKB-KW"/>
</dbReference>
<dbReference type="PANTHER" id="PTHR34448">
    <property type="entry name" value="AMINOPEPTIDASE"/>
    <property type="match status" value="1"/>
</dbReference>
<gene>
    <name evidence="10" type="ORF">H8S23_08600</name>
</gene>
<keyword evidence="8" id="KW-0378">Hydrolase</keyword>
<dbReference type="RefSeq" id="WP_186887909.1">
    <property type="nucleotide sequence ID" value="NZ_JACONZ010000002.1"/>
</dbReference>
<comment type="cofactor">
    <cofactor evidence="2">
        <name>Mg(2+)</name>
        <dbReference type="ChEBI" id="CHEBI:18420"/>
    </cofactor>
</comment>
<evidence type="ECO:0000313" key="10">
    <source>
        <dbReference type="EMBL" id="MBC5581567.1"/>
    </source>
</evidence>
<comment type="cofactor">
    <cofactor evidence="3">
        <name>Zn(2+)</name>
        <dbReference type="ChEBI" id="CHEBI:29105"/>
    </cofactor>
</comment>
<evidence type="ECO:0000256" key="5">
    <source>
        <dbReference type="ARBA" id="ARBA00022438"/>
    </source>
</evidence>
<evidence type="ECO:0000256" key="9">
    <source>
        <dbReference type="ARBA" id="ARBA00023049"/>
    </source>
</evidence>
<keyword evidence="11" id="KW-1185">Reference proteome</keyword>
<evidence type="ECO:0000256" key="2">
    <source>
        <dbReference type="ARBA" id="ARBA00001946"/>
    </source>
</evidence>
<evidence type="ECO:0000256" key="1">
    <source>
        <dbReference type="ARBA" id="ARBA00001941"/>
    </source>
</evidence>
<accession>A0A923IF35</accession>
<dbReference type="InterPro" id="IPR035097">
    <property type="entry name" value="M29_N-terminal"/>
</dbReference>
<dbReference type="Pfam" id="PF02073">
    <property type="entry name" value="Peptidase_M29"/>
    <property type="match status" value="1"/>
</dbReference>
<organism evidence="10 11">
    <name type="scientific">Anaerofilum hominis</name>
    <dbReference type="NCBI Taxonomy" id="2763016"/>
    <lineage>
        <taxon>Bacteria</taxon>
        <taxon>Bacillati</taxon>
        <taxon>Bacillota</taxon>
        <taxon>Clostridia</taxon>
        <taxon>Eubacteriales</taxon>
        <taxon>Oscillospiraceae</taxon>
        <taxon>Anaerofilum</taxon>
    </lineage>
</organism>
<evidence type="ECO:0000256" key="8">
    <source>
        <dbReference type="ARBA" id="ARBA00022801"/>
    </source>
</evidence>
<keyword evidence="5 10" id="KW-0031">Aminopeptidase</keyword>
<dbReference type="EMBL" id="JACONZ010000002">
    <property type="protein sequence ID" value="MBC5581567.1"/>
    <property type="molecule type" value="Genomic_DNA"/>
</dbReference>
<dbReference type="GO" id="GO:0046872">
    <property type="term" value="F:metal ion binding"/>
    <property type="evidence" value="ECO:0007669"/>
    <property type="project" value="UniProtKB-KW"/>
</dbReference>
<dbReference type="GO" id="GO:0008237">
    <property type="term" value="F:metallopeptidase activity"/>
    <property type="evidence" value="ECO:0007669"/>
    <property type="project" value="UniProtKB-KW"/>
</dbReference>
<dbReference type="InterPro" id="IPR000787">
    <property type="entry name" value="Peptidase_M29"/>
</dbReference>
<reference evidence="10" key="1">
    <citation type="submission" date="2020-08" db="EMBL/GenBank/DDBJ databases">
        <title>Genome public.</title>
        <authorList>
            <person name="Liu C."/>
            <person name="Sun Q."/>
        </authorList>
    </citation>
    <scope>NUCLEOTIDE SEQUENCE</scope>
    <source>
        <strain evidence="10">BX8</strain>
    </source>
</reference>
<comment type="caution">
    <text evidence="10">The sequence shown here is derived from an EMBL/GenBank/DDBJ whole genome shotgun (WGS) entry which is preliminary data.</text>
</comment>
<keyword evidence="7" id="KW-0479">Metal-binding</keyword>
<proteinExistence type="inferred from homology"/>
<comment type="similarity">
    <text evidence="4">Belongs to the peptidase M29 family.</text>
</comment>
<keyword evidence="9" id="KW-0482">Metalloprotease</keyword>
<evidence type="ECO:0000313" key="11">
    <source>
        <dbReference type="Proteomes" id="UP000659630"/>
    </source>
</evidence>
<dbReference type="GO" id="GO:0004177">
    <property type="term" value="F:aminopeptidase activity"/>
    <property type="evidence" value="ECO:0007669"/>
    <property type="project" value="UniProtKB-KW"/>
</dbReference>
<dbReference type="PANTHER" id="PTHR34448:SF3">
    <property type="entry name" value="AMINOPEPTIDASE AMPS"/>
    <property type="match status" value="1"/>
</dbReference>
<evidence type="ECO:0000256" key="6">
    <source>
        <dbReference type="ARBA" id="ARBA00022670"/>
    </source>
</evidence>
<dbReference type="AlphaFoldDB" id="A0A923IF35"/>
<dbReference type="Proteomes" id="UP000659630">
    <property type="component" value="Unassembled WGS sequence"/>
</dbReference>
<comment type="cofactor">
    <cofactor evidence="1">
        <name>Co(2+)</name>
        <dbReference type="ChEBI" id="CHEBI:48828"/>
    </cofactor>
</comment>
<keyword evidence="6" id="KW-0645">Protease</keyword>
<dbReference type="InterPro" id="IPR052170">
    <property type="entry name" value="M29_Exopeptidase"/>
</dbReference>